<protein>
    <submittedName>
        <fullName evidence="1">Uncharacterized protein</fullName>
    </submittedName>
</protein>
<accession>A0A1C4ZGZ8</accession>
<evidence type="ECO:0000313" key="2">
    <source>
        <dbReference type="Proteomes" id="UP000198797"/>
    </source>
</evidence>
<keyword evidence="2" id="KW-1185">Reference proteome</keyword>
<evidence type="ECO:0000313" key="1">
    <source>
        <dbReference type="EMBL" id="SCF32051.1"/>
    </source>
</evidence>
<sequence length="468" mass="50715">MSGEFSAALRHALEFDTPDRRIDSLKTSVSNFLRAGDPSARIRKTEYFNHTFAPDLVLNWPDEKRERLVFLRTNPNPEWLAADLKVIASSHPIMLTLDDSGSEQDSSAHERLVMAAKEARALITDPDAIEEFASPRVPITSVLTNAVIRGGLGLVDEQAARGATESAIAGFSAAGNLEAEPIRSALAAAEGMLDDEQANRFSRLYRAVWEGQGGAAENFPSHRNLTGSLTGRDLSLLLATLVTDDVQFWRRIGRNVRLEEVVALGQESGPNLGHLVEANLDRLLARGARVFGQSGAPGSERQRANWGVDRDCLALRGDGWIAYFAARSNDLPPHEKRRGVSVTTLIDGVRQLGVRMTDVKVQQDNFAISIQAVGTADVVDSPDFGQLVDRGDSVAQAAAIAMSGGRNLIADFVTGTAMGHTNASFPLDELAQAAVRLLLELSHRNVPDSDVRLVPGHDPVVVQDPLWE</sequence>
<reference evidence="2" key="1">
    <citation type="submission" date="2016-06" db="EMBL/GenBank/DDBJ databases">
        <authorList>
            <person name="Varghese N."/>
            <person name="Submissions Spin"/>
        </authorList>
    </citation>
    <scope>NUCLEOTIDE SEQUENCE [LARGE SCALE GENOMIC DNA]</scope>
    <source>
        <strain evidence="2">DSM 44100</strain>
    </source>
</reference>
<organism evidence="1 2">
    <name type="scientific">Micromonospora matsumotoense</name>
    <dbReference type="NCBI Taxonomy" id="121616"/>
    <lineage>
        <taxon>Bacteria</taxon>
        <taxon>Bacillati</taxon>
        <taxon>Actinomycetota</taxon>
        <taxon>Actinomycetes</taxon>
        <taxon>Micromonosporales</taxon>
        <taxon>Micromonosporaceae</taxon>
        <taxon>Micromonospora</taxon>
    </lineage>
</organism>
<gene>
    <name evidence="1" type="ORF">GA0070216_109200</name>
</gene>
<proteinExistence type="predicted"/>
<name>A0A1C4ZGZ8_9ACTN</name>
<dbReference type="EMBL" id="FMCU01000009">
    <property type="protein sequence ID" value="SCF32051.1"/>
    <property type="molecule type" value="Genomic_DNA"/>
</dbReference>
<dbReference type="OrthoDB" id="4915395at2"/>
<dbReference type="Proteomes" id="UP000198797">
    <property type="component" value="Unassembled WGS sequence"/>
</dbReference>
<dbReference type="RefSeq" id="WP_141723136.1">
    <property type="nucleotide sequence ID" value="NZ_FMCU01000009.1"/>
</dbReference>
<dbReference type="AlphaFoldDB" id="A0A1C4ZGZ8"/>